<dbReference type="AlphaFoldDB" id="A0A4S1WTU1"/>
<comment type="similarity">
    <text evidence="6">Belongs to the azoreductase type 1 family.</text>
</comment>
<dbReference type="EC" id="1.6.5.-" evidence="6"/>
<dbReference type="SUPFAM" id="SSF52218">
    <property type="entry name" value="Flavoproteins"/>
    <property type="match status" value="1"/>
</dbReference>
<keyword evidence="2 6" id="KW-0288">FMN</keyword>
<keyword evidence="1 6" id="KW-0285">Flavoprotein</keyword>
<evidence type="ECO:0000256" key="1">
    <source>
        <dbReference type="ARBA" id="ARBA00022630"/>
    </source>
</evidence>
<dbReference type="GO" id="GO:0009055">
    <property type="term" value="F:electron transfer activity"/>
    <property type="evidence" value="ECO:0007669"/>
    <property type="project" value="UniProtKB-UniRule"/>
</dbReference>
<accession>A0A4S1WTU1</accession>
<comment type="cofactor">
    <cofactor evidence="6">
        <name>FMN</name>
        <dbReference type="ChEBI" id="CHEBI:58210"/>
    </cofactor>
    <text evidence="6">Binds 1 FMN per subunit.</text>
</comment>
<feature type="binding site" evidence="6">
    <location>
        <position position="9"/>
    </location>
    <ligand>
        <name>FMN</name>
        <dbReference type="ChEBI" id="CHEBI:58210"/>
    </ligand>
</feature>
<keyword evidence="9" id="KW-1185">Reference proteome</keyword>
<keyword evidence="4 6" id="KW-0520">NAD</keyword>
<comment type="function">
    <text evidence="6">Quinone reductase that provides resistance to thiol-specific stress caused by electrophilic quinones.</text>
</comment>
<evidence type="ECO:0000313" key="9">
    <source>
        <dbReference type="Proteomes" id="UP000309848"/>
    </source>
</evidence>
<comment type="catalytic activity">
    <reaction evidence="5">
        <text>N,N-dimethyl-1,4-phenylenediamine + anthranilate + 2 NAD(+) = 2-(4-dimethylaminophenyl)diazenylbenzoate + 2 NADH + 2 H(+)</text>
        <dbReference type="Rhea" id="RHEA:55872"/>
        <dbReference type="ChEBI" id="CHEBI:15378"/>
        <dbReference type="ChEBI" id="CHEBI:15783"/>
        <dbReference type="ChEBI" id="CHEBI:16567"/>
        <dbReference type="ChEBI" id="CHEBI:57540"/>
        <dbReference type="ChEBI" id="CHEBI:57945"/>
        <dbReference type="ChEBI" id="CHEBI:71579"/>
        <dbReference type="EC" id="1.7.1.17"/>
    </reaction>
    <physiologicalReaction direction="right-to-left" evidence="5">
        <dbReference type="Rhea" id="RHEA:55874"/>
    </physiologicalReaction>
</comment>
<proteinExistence type="inferred from homology"/>
<dbReference type="GO" id="GO:0016652">
    <property type="term" value="F:oxidoreductase activity, acting on NAD(P)H as acceptor"/>
    <property type="evidence" value="ECO:0007669"/>
    <property type="project" value="UniProtKB-UniRule"/>
</dbReference>
<evidence type="ECO:0000256" key="6">
    <source>
        <dbReference type="HAMAP-Rule" id="MF_01216"/>
    </source>
</evidence>
<sequence length="191" mass="19932">MKLLHLDSSIQGETSASRAVSAAIVARLRATHEGLDTRYRDLAADPLPHLTLPGYATGEAAAVLDEFLEADIVVIGAPMYNFGMPSQLKAWFDHILVAGKTFRYGANGPEGLAGAKKVIVALSRGGVYSQGPAAPMEHAEAHLRTMLGFIGVSDVEFVVAEGVALGAEQRETAIEAAFAHAGRIAPVAAAA</sequence>
<dbReference type="Pfam" id="PF02525">
    <property type="entry name" value="Flavodoxin_2"/>
    <property type="match status" value="1"/>
</dbReference>
<dbReference type="InterPro" id="IPR029039">
    <property type="entry name" value="Flavoprotein-like_sf"/>
</dbReference>
<comment type="subunit">
    <text evidence="6">Homodimer.</text>
</comment>
<comment type="caution">
    <text evidence="8">The sequence shown here is derived from an EMBL/GenBank/DDBJ whole genome shotgun (WGS) entry which is preliminary data.</text>
</comment>
<evidence type="ECO:0000256" key="3">
    <source>
        <dbReference type="ARBA" id="ARBA00023002"/>
    </source>
</evidence>
<evidence type="ECO:0000313" key="8">
    <source>
        <dbReference type="EMBL" id="TGX46513.1"/>
    </source>
</evidence>
<reference evidence="8 9" key="1">
    <citation type="submission" date="2019-04" db="EMBL/GenBank/DDBJ databases">
        <title>Sphingomonas psychrotolerans sp. nov., isolated from soil in the Tianshan Mountains, Xinjiang, China.</title>
        <authorList>
            <person name="Luo Y."/>
            <person name="Sheng H."/>
        </authorList>
    </citation>
    <scope>NUCLEOTIDE SEQUENCE [LARGE SCALE GENOMIC DNA]</scope>
    <source>
        <strain evidence="8 9">KIS18-15</strain>
    </source>
</reference>
<dbReference type="HAMAP" id="MF_01216">
    <property type="entry name" value="Azoreductase_type1"/>
    <property type="match status" value="1"/>
</dbReference>
<gene>
    <name evidence="6" type="primary">azoR</name>
    <name evidence="8" type="ORF">E5A74_05055</name>
</gene>
<dbReference type="InterPro" id="IPR023048">
    <property type="entry name" value="NADH:quinone_OxRdtase_FMN_depd"/>
</dbReference>
<dbReference type="InterPro" id="IPR050104">
    <property type="entry name" value="FMN-dep_NADH:Q_OxRdtase_AzoR1"/>
</dbReference>
<dbReference type="EMBL" id="SRXU01000001">
    <property type="protein sequence ID" value="TGX46513.1"/>
    <property type="molecule type" value="Genomic_DNA"/>
</dbReference>
<evidence type="ECO:0000259" key="7">
    <source>
        <dbReference type="Pfam" id="PF02525"/>
    </source>
</evidence>
<dbReference type="GO" id="GO:0010181">
    <property type="term" value="F:FMN binding"/>
    <property type="evidence" value="ECO:0007669"/>
    <property type="project" value="UniProtKB-UniRule"/>
</dbReference>
<feature type="domain" description="Flavodoxin-like fold" evidence="7">
    <location>
        <begin position="1"/>
        <end position="181"/>
    </location>
</feature>
<dbReference type="RefSeq" id="WP_135983126.1">
    <property type="nucleotide sequence ID" value="NZ_JAASQM010000001.1"/>
</dbReference>
<dbReference type="InterPro" id="IPR003680">
    <property type="entry name" value="Flavodoxin_fold"/>
</dbReference>
<comment type="function">
    <text evidence="6">Also exhibits azoreductase activity. Catalyzes the reductive cleavage of the azo bond in aromatic azo compounds to the corresponding amines.</text>
</comment>
<protein>
    <recommendedName>
        <fullName evidence="6">FMN dependent NADH:quinone oxidoreductase</fullName>
        <ecNumber evidence="6">1.6.5.-</ecNumber>
    </recommendedName>
    <alternativeName>
        <fullName evidence="6">Azo-dye reductase</fullName>
    </alternativeName>
    <alternativeName>
        <fullName evidence="6">FMN-dependent NADH-azo compound oxidoreductase</fullName>
    </alternativeName>
    <alternativeName>
        <fullName evidence="6">FMN-dependent NADH-azoreductase</fullName>
        <ecNumber evidence="6">1.7.1.17</ecNumber>
    </alternativeName>
</protein>
<dbReference type="PANTHER" id="PTHR43741">
    <property type="entry name" value="FMN-DEPENDENT NADH-AZOREDUCTASE 1"/>
    <property type="match status" value="1"/>
</dbReference>
<dbReference type="EC" id="1.7.1.17" evidence="6"/>
<feature type="binding site" evidence="6">
    <location>
        <begin position="123"/>
        <end position="126"/>
    </location>
    <ligand>
        <name>FMN</name>
        <dbReference type="ChEBI" id="CHEBI:58210"/>
    </ligand>
</feature>
<dbReference type="Proteomes" id="UP000309848">
    <property type="component" value="Unassembled WGS sequence"/>
</dbReference>
<name>A0A4S1WTU1_9SPHN</name>
<dbReference type="Gene3D" id="3.40.50.360">
    <property type="match status" value="1"/>
</dbReference>
<feature type="binding site" evidence="6">
    <location>
        <begin position="15"/>
        <end position="17"/>
    </location>
    <ligand>
        <name>FMN</name>
        <dbReference type="ChEBI" id="CHEBI:58210"/>
    </ligand>
</feature>
<organism evidence="8 9">
    <name type="scientific">Sphingomonas naasensis</name>
    <dbReference type="NCBI Taxonomy" id="1344951"/>
    <lineage>
        <taxon>Bacteria</taxon>
        <taxon>Pseudomonadati</taxon>
        <taxon>Pseudomonadota</taxon>
        <taxon>Alphaproteobacteria</taxon>
        <taxon>Sphingomonadales</taxon>
        <taxon>Sphingomonadaceae</taxon>
        <taxon>Sphingomonas</taxon>
    </lineage>
</organism>
<keyword evidence="3 6" id="KW-0560">Oxidoreductase</keyword>
<comment type="catalytic activity">
    <reaction evidence="6">
        <text>2 a quinone + NADH + H(+) = 2 a 1,4-benzosemiquinone + NAD(+)</text>
        <dbReference type="Rhea" id="RHEA:65952"/>
        <dbReference type="ChEBI" id="CHEBI:15378"/>
        <dbReference type="ChEBI" id="CHEBI:57540"/>
        <dbReference type="ChEBI" id="CHEBI:57945"/>
        <dbReference type="ChEBI" id="CHEBI:132124"/>
        <dbReference type="ChEBI" id="CHEBI:134225"/>
    </reaction>
</comment>
<dbReference type="GO" id="GO:0016655">
    <property type="term" value="F:oxidoreductase activity, acting on NAD(P)H, quinone or similar compound as acceptor"/>
    <property type="evidence" value="ECO:0007669"/>
    <property type="project" value="InterPro"/>
</dbReference>
<evidence type="ECO:0000256" key="2">
    <source>
        <dbReference type="ARBA" id="ARBA00022643"/>
    </source>
</evidence>
<dbReference type="PANTHER" id="PTHR43741:SF4">
    <property type="entry name" value="FMN-DEPENDENT NADH:QUINONE OXIDOREDUCTASE"/>
    <property type="match status" value="1"/>
</dbReference>
<feature type="binding site" evidence="6">
    <location>
        <begin position="79"/>
        <end position="82"/>
    </location>
    <ligand>
        <name>FMN</name>
        <dbReference type="ChEBI" id="CHEBI:58210"/>
    </ligand>
</feature>
<evidence type="ECO:0000256" key="4">
    <source>
        <dbReference type="ARBA" id="ARBA00023027"/>
    </source>
</evidence>
<dbReference type="OrthoDB" id="9787136at2"/>
<evidence type="ECO:0000256" key="5">
    <source>
        <dbReference type="ARBA" id="ARBA00048542"/>
    </source>
</evidence>